<dbReference type="InterPro" id="IPR036641">
    <property type="entry name" value="HPT_dom_sf"/>
</dbReference>
<comment type="subcellular location">
    <subcellularLocation>
        <location evidence="2">Membrane</location>
    </subcellularLocation>
</comment>
<keyword evidence="11" id="KW-0472">Membrane</keyword>
<evidence type="ECO:0000256" key="6">
    <source>
        <dbReference type="ARBA" id="ARBA00022777"/>
    </source>
</evidence>
<dbReference type="Pfam" id="PF17149">
    <property type="entry name" value="CHASE5"/>
    <property type="match status" value="1"/>
</dbReference>
<evidence type="ECO:0000256" key="7">
    <source>
        <dbReference type="ARBA" id="ARBA00023012"/>
    </source>
</evidence>
<dbReference type="CDD" id="cd00082">
    <property type="entry name" value="HisKA"/>
    <property type="match status" value="1"/>
</dbReference>
<keyword evidence="10" id="KW-0175">Coiled coil</keyword>
<evidence type="ECO:0000256" key="11">
    <source>
        <dbReference type="SAM" id="Phobius"/>
    </source>
</evidence>
<evidence type="ECO:0000259" key="14">
    <source>
        <dbReference type="PROSITE" id="PS50885"/>
    </source>
</evidence>
<dbReference type="PRINTS" id="PR00344">
    <property type="entry name" value="BCTRLSENSOR"/>
</dbReference>
<feature type="domain" description="Histidine kinase" evidence="12">
    <location>
        <begin position="295"/>
        <end position="516"/>
    </location>
</feature>
<dbReference type="Pfam" id="PF00072">
    <property type="entry name" value="Response_reg"/>
    <property type="match status" value="1"/>
</dbReference>
<keyword evidence="5" id="KW-0808">Transferase</keyword>
<dbReference type="EC" id="2.7.13.3" evidence="3"/>
<evidence type="ECO:0000256" key="1">
    <source>
        <dbReference type="ARBA" id="ARBA00000085"/>
    </source>
</evidence>
<comment type="caution">
    <text evidence="16">The sequence shown here is derived from an EMBL/GenBank/DDBJ whole genome shotgun (WGS) entry which is preliminary data.</text>
</comment>
<dbReference type="Gene3D" id="3.40.50.2300">
    <property type="match status" value="1"/>
</dbReference>
<feature type="modified residue" description="4-aspartylphosphate" evidence="9">
    <location>
        <position position="583"/>
    </location>
</feature>
<dbReference type="SUPFAM" id="SSF55874">
    <property type="entry name" value="ATPase domain of HSP90 chaperone/DNA topoisomerase II/histidine kinase"/>
    <property type="match status" value="1"/>
</dbReference>
<dbReference type="SMART" id="SM00304">
    <property type="entry name" value="HAMP"/>
    <property type="match status" value="1"/>
</dbReference>
<dbReference type="SUPFAM" id="SSF158472">
    <property type="entry name" value="HAMP domain-like"/>
    <property type="match status" value="1"/>
</dbReference>
<dbReference type="Gene3D" id="3.30.565.10">
    <property type="entry name" value="Histidine kinase-like ATPase, C-terminal domain"/>
    <property type="match status" value="1"/>
</dbReference>
<comment type="catalytic activity">
    <reaction evidence="1">
        <text>ATP + protein L-histidine = ADP + protein N-phospho-L-histidine.</text>
        <dbReference type="EC" id="2.7.13.3"/>
    </reaction>
</comment>
<evidence type="ECO:0000256" key="4">
    <source>
        <dbReference type="ARBA" id="ARBA00022553"/>
    </source>
</evidence>
<keyword evidence="4 9" id="KW-0597">Phosphoprotein</keyword>
<evidence type="ECO:0000259" key="12">
    <source>
        <dbReference type="PROSITE" id="PS50109"/>
    </source>
</evidence>
<proteinExistence type="predicted"/>
<dbReference type="InterPro" id="IPR036097">
    <property type="entry name" value="HisK_dim/P_sf"/>
</dbReference>
<organism evidence="16 17">
    <name type="scientific">Motiliproteus coralliicola</name>
    <dbReference type="NCBI Taxonomy" id="2283196"/>
    <lineage>
        <taxon>Bacteria</taxon>
        <taxon>Pseudomonadati</taxon>
        <taxon>Pseudomonadota</taxon>
        <taxon>Gammaproteobacteria</taxon>
        <taxon>Oceanospirillales</taxon>
        <taxon>Oceanospirillaceae</taxon>
        <taxon>Motiliproteus</taxon>
    </lineage>
</organism>
<sequence>MSLPMSDRLSMRLQNLTGYAQKHPLGYRILGYVLATGILFTLCATALQLNLDYRRELRSLEHQAELIQSSYLETLAKSLWDLDRAQVELQLKGIRSLPDVGHLQLSYQDRLGAFTPTTNESNLPSHQLERKAFDLVHLSASGERYPLGQLEVFFDIQAIDQRVWKNGLNTLLSQTLLVMLIVLVIVVIFYRLITRHLEAMADYSHQIGAGRLDHPLQLDRIAPQQPDELDQLASALNEMRQAIRHDRQQRDEEQQALRYNRDKLQTMVERRTRSLQQAKEAAEQANNAKSQFLSTMSHEIRTPMNGMLGMIQLLEKNDLGSDQNDQVKVLHEACDALLETFDHVLQYGQLVEGAYVAEETHFTLSTLLNSLITLMGPGAEQKQLALNLQIDPGINDDCLGAAGALRQILTNLLSNAIKFTDSGSVSLAAAQLSGDDNSQWLRLTVQDTGIGIDPSLQSLIFDRFTQADDSITRRFGGSGLGLTICKELAAALNGRIGLDSDLGEGSCFWLELPLRIEPAPQQIAPPPQPASRKEILLVEDMRINQQVVLGLLDHYGHRVTVVENGPDAVDIAMQQRFDLILMDMHLPGISGLEVSRKITADPNSVNQHTPIAALTANVRPDDVHRYPEVGIHHVIAKPVKEQQLLDFIDQSGQVPFATTTTSATTTTPTSTVIETTPLVDHSVLDIHRKLLGDKKLAALMESFCEVYQELWPALLKGLEDQDPVDCAELAHKLAGACDTLGFIRASRLLRQLEVEAEDGELPVNGQPDIELVEALRGSMRMAISSCRC</sequence>
<dbReference type="InterPro" id="IPR005467">
    <property type="entry name" value="His_kinase_dom"/>
</dbReference>
<dbReference type="FunFam" id="3.30.565.10:FF:000010">
    <property type="entry name" value="Sensor histidine kinase RcsC"/>
    <property type="match status" value="1"/>
</dbReference>
<dbReference type="InterPro" id="IPR008207">
    <property type="entry name" value="Sig_transdc_His_kin_Hpt_dom"/>
</dbReference>
<dbReference type="PROSITE" id="PS50885">
    <property type="entry name" value="HAMP"/>
    <property type="match status" value="1"/>
</dbReference>
<dbReference type="GO" id="GO:0000155">
    <property type="term" value="F:phosphorelay sensor kinase activity"/>
    <property type="evidence" value="ECO:0007669"/>
    <property type="project" value="InterPro"/>
</dbReference>
<feature type="coiled-coil region" evidence="10">
    <location>
        <begin position="229"/>
        <end position="295"/>
    </location>
</feature>
<dbReference type="Pfam" id="PF00672">
    <property type="entry name" value="HAMP"/>
    <property type="match status" value="1"/>
</dbReference>
<dbReference type="Pfam" id="PF00512">
    <property type="entry name" value="HisKA"/>
    <property type="match status" value="1"/>
</dbReference>
<protein>
    <recommendedName>
        <fullName evidence="3">histidine kinase</fullName>
        <ecNumber evidence="3">2.7.13.3</ecNumber>
    </recommendedName>
</protein>
<dbReference type="AlphaFoldDB" id="A0A369WU60"/>
<dbReference type="InterPro" id="IPR011006">
    <property type="entry name" value="CheY-like_superfamily"/>
</dbReference>
<evidence type="ECO:0000256" key="5">
    <source>
        <dbReference type="ARBA" id="ARBA00022679"/>
    </source>
</evidence>
<dbReference type="SMART" id="SM00387">
    <property type="entry name" value="HATPase_c"/>
    <property type="match status" value="1"/>
</dbReference>
<evidence type="ECO:0000256" key="2">
    <source>
        <dbReference type="ARBA" id="ARBA00004370"/>
    </source>
</evidence>
<keyword evidence="11" id="KW-0812">Transmembrane</keyword>
<keyword evidence="7" id="KW-0902">Two-component regulatory system</keyword>
<dbReference type="CDD" id="cd16922">
    <property type="entry name" value="HATPase_EvgS-ArcB-TorS-like"/>
    <property type="match status" value="1"/>
</dbReference>
<dbReference type="InterPro" id="IPR003660">
    <property type="entry name" value="HAMP_dom"/>
</dbReference>
<feature type="domain" description="Response regulatory" evidence="13">
    <location>
        <begin position="534"/>
        <end position="652"/>
    </location>
</feature>
<evidence type="ECO:0000256" key="10">
    <source>
        <dbReference type="SAM" id="Coils"/>
    </source>
</evidence>
<dbReference type="InterPro" id="IPR033414">
    <property type="entry name" value="Sensor_dom"/>
</dbReference>
<dbReference type="GO" id="GO:0005524">
    <property type="term" value="F:ATP binding"/>
    <property type="evidence" value="ECO:0007669"/>
    <property type="project" value="UniProtKB-KW"/>
</dbReference>
<feature type="transmembrane region" description="Helical" evidence="11">
    <location>
        <begin position="29"/>
        <end position="49"/>
    </location>
</feature>
<name>A0A369WU60_9GAMM</name>
<dbReference type="Proteomes" id="UP000253769">
    <property type="component" value="Unassembled WGS sequence"/>
</dbReference>
<dbReference type="InterPro" id="IPR004358">
    <property type="entry name" value="Sig_transdc_His_kin-like_C"/>
</dbReference>
<reference evidence="16 17" key="1">
    <citation type="submission" date="2018-07" db="EMBL/GenBank/DDBJ databases">
        <title>Motiliproteus coralliicola sp. nov., a bacterium isolated from Coral.</title>
        <authorList>
            <person name="Wang G."/>
        </authorList>
    </citation>
    <scope>NUCLEOTIDE SEQUENCE [LARGE SCALE GENOMIC DNA]</scope>
    <source>
        <strain evidence="16 17">C34</strain>
    </source>
</reference>
<dbReference type="PANTHER" id="PTHR45339">
    <property type="entry name" value="HYBRID SIGNAL TRANSDUCTION HISTIDINE KINASE J"/>
    <property type="match status" value="1"/>
</dbReference>
<dbReference type="Gene3D" id="1.10.287.130">
    <property type="match status" value="1"/>
</dbReference>
<keyword evidence="17" id="KW-1185">Reference proteome</keyword>
<dbReference type="SMART" id="SM00388">
    <property type="entry name" value="HisKA"/>
    <property type="match status" value="1"/>
</dbReference>
<dbReference type="InterPro" id="IPR003594">
    <property type="entry name" value="HATPase_dom"/>
</dbReference>
<dbReference type="SUPFAM" id="SSF47226">
    <property type="entry name" value="Histidine-containing phosphotransfer domain, HPT domain"/>
    <property type="match status" value="1"/>
</dbReference>
<dbReference type="GO" id="GO:0005886">
    <property type="term" value="C:plasma membrane"/>
    <property type="evidence" value="ECO:0007669"/>
    <property type="project" value="UniProtKB-SubCell"/>
</dbReference>
<evidence type="ECO:0000313" key="16">
    <source>
        <dbReference type="EMBL" id="RDE24599.1"/>
    </source>
</evidence>
<evidence type="ECO:0000256" key="9">
    <source>
        <dbReference type="PROSITE-ProRule" id="PRU00169"/>
    </source>
</evidence>
<feature type="domain" description="HPt" evidence="15">
    <location>
        <begin position="692"/>
        <end position="788"/>
    </location>
</feature>
<dbReference type="Pfam" id="PF01627">
    <property type="entry name" value="Hpt"/>
    <property type="match status" value="1"/>
</dbReference>
<dbReference type="InterPro" id="IPR036890">
    <property type="entry name" value="HATPase_C_sf"/>
</dbReference>
<dbReference type="InterPro" id="IPR001789">
    <property type="entry name" value="Sig_transdc_resp-reg_receiver"/>
</dbReference>
<dbReference type="InterPro" id="IPR003661">
    <property type="entry name" value="HisK_dim/P_dom"/>
</dbReference>
<dbReference type="EMBL" id="QQOH01000001">
    <property type="protein sequence ID" value="RDE24599.1"/>
    <property type="molecule type" value="Genomic_DNA"/>
</dbReference>
<evidence type="ECO:0000259" key="15">
    <source>
        <dbReference type="PROSITE" id="PS50894"/>
    </source>
</evidence>
<dbReference type="PROSITE" id="PS50109">
    <property type="entry name" value="HIS_KIN"/>
    <property type="match status" value="1"/>
</dbReference>
<dbReference type="SUPFAM" id="SSF47384">
    <property type="entry name" value="Homodimeric domain of signal transducing histidine kinase"/>
    <property type="match status" value="1"/>
</dbReference>
<dbReference type="Pfam" id="PF02518">
    <property type="entry name" value="HATPase_c"/>
    <property type="match status" value="1"/>
</dbReference>
<dbReference type="PROSITE" id="PS50110">
    <property type="entry name" value="RESPONSE_REGULATORY"/>
    <property type="match status" value="1"/>
</dbReference>
<dbReference type="CDD" id="cd06225">
    <property type="entry name" value="HAMP"/>
    <property type="match status" value="1"/>
</dbReference>
<evidence type="ECO:0000256" key="3">
    <source>
        <dbReference type="ARBA" id="ARBA00012438"/>
    </source>
</evidence>
<dbReference type="SUPFAM" id="SSF52172">
    <property type="entry name" value="CheY-like"/>
    <property type="match status" value="1"/>
</dbReference>
<dbReference type="OrthoDB" id="6724607at2"/>
<gene>
    <name evidence="16" type="ORF">DV711_03140</name>
</gene>
<evidence type="ECO:0000259" key="13">
    <source>
        <dbReference type="PROSITE" id="PS50110"/>
    </source>
</evidence>
<keyword evidence="11" id="KW-1133">Transmembrane helix</keyword>
<feature type="modified residue" description="Phosphohistidine" evidence="8">
    <location>
        <position position="731"/>
    </location>
</feature>
<evidence type="ECO:0000256" key="8">
    <source>
        <dbReference type="PROSITE-ProRule" id="PRU00110"/>
    </source>
</evidence>
<dbReference type="Gene3D" id="6.10.340.10">
    <property type="match status" value="1"/>
</dbReference>
<feature type="domain" description="HAMP" evidence="14">
    <location>
        <begin position="191"/>
        <end position="248"/>
    </location>
</feature>
<dbReference type="PROSITE" id="PS50894">
    <property type="entry name" value="HPT"/>
    <property type="match status" value="1"/>
</dbReference>
<dbReference type="Gene3D" id="1.20.120.160">
    <property type="entry name" value="HPT domain"/>
    <property type="match status" value="1"/>
</dbReference>
<evidence type="ECO:0000313" key="17">
    <source>
        <dbReference type="Proteomes" id="UP000253769"/>
    </source>
</evidence>
<dbReference type="PANTHER" id="PTHR45339:SF5">
    <property type="entry name" value="HISTIDINE KINASE"/>
    <property type="match status" value="1"/>
</dbReference>
<accession>A0A369WU60</accession>
<dbReference type="CDD" id="cd17546">
    <property type="entry name" value="REC_hyHK_CKI1_RcsC-like"/>
    <property type="match status" value="1"/>
</dbReference>
<feature type="transmembrane region" description="Helical" evidence="11">
    <location>
        <begin position="171"/>
        <end position="193"/>
    </location>
</feature>
<dbReference type="SMART" id="SM00448">
    <property type="entry name" value="REC"/>
    <property type="match status" value="1"/>
</dbReference>
<keyword evidence="6" id="KW-0418">Kinase</keyword>